<dbReference type="InterPro" id="IPR037053">
    <property type="entry name" value="Phage_tail_collar_dom_sf"/>
</dbReference>
<evidence type="ECO:0000313" key="3">
    <source>
        <dbReference type="Proteomes" id="UP001500742"/>
    </source>
</evidence>
<proteinExistence type="predicted"/>
<keyword evidence="3" id="KW-1185">Reference proteome</keyword>
<evidence type="ECO:0000313" key="2">
    <source>
        <dbReference type="EMBL" id="GAA3989017.1"/>
    </source>
</evidence>
<protein>
    <submittedName>
        <fullName evidence="2">Tail fiber protein</fullName>
    </submittedName>
</protein>
<dbReference type="SUPFAM" id="SSF88874">
    <property type="entry name" value="Receptor-binding domain of short tail fibre protein gp12"/>
    <property type="match status" value="1"/>
</dbReference>
<organism evidence="2 3">
    <name type="scientific">Mucilaginibacter dorajii</name>
    <dbReference type="NCBI Taxonomy" id="692994"/>
    <lineage>
        <taxon>Bacteria</taxon>
        <taxon>Pseudomonadati</taxon>
        <taxon>Bacteroidota</taxon>
        <taxon>Sphingobacteriia</taxon>
        <taxon>Sphingobacteriales</taxon>
        <taxon>Sphingobacteriaceae</taxon>
        <taxon>Mucilaginibacter</taxon>
    </lineage>
</organism>
<dbReference type="Proteomes" id="UP001500742">
    <property type="component" value="Unassembled WGS sequence"/>
</dbReference>
<evidence type="ECO:0000259" key="1">
    <source>
        <dbReference type="Pfam" id="PF07484"/>
    </source>
</evidence>
<dbReference type="Pfam" id="PF07484">
    <property type="entry name" value="Collar"/>
    <property type="match status" value="1"/>
</dbReference>
<reference evidence="3" key="1">
    <citation type="journal article" date="2019" name="Int. J. Syst. Evol. Microbiol.">
        <title>The Global Catalogue of Microorganisms (GCM) 10K type strain sequencing project: providing services to taxonomists for standard genome sequencing and annotation.</title>
        <authorList>
            <consortium name="The Broad Institute Genomics Platform"/>
            <consortium name="The Broad Institute Genome Sequencing Center for Infectious Disease"/>
            <person name="Wu L."/>
            <person name="Ma J."/>
        </authorList>
    </citation>
    <scope>NUCLEOTIDE SEQUENCE [LARGE SCALE GENOMIC DNA]</scope>
    <source>
        <strain evidence="3">JCM 16601</strain>
    </source>
</reference>
<name>A0ABP7QYB4_9SPHI</name>
<accession>A0ABP7QYB4</accession>
<dbReference type="Gene3D" id="3.90.1340.10">
    <property type="entry name" value="Phage tail collar domain"/>
    <property type="match status" value="1"/>
</dbReference>
<comment type="caution">
    <text evidence="2">The sequence shown here is derived from an EMBL/GenBank/DDBJ whole genome shotgun (WGS) entry which is preliminary data.</text>
</comment>
<feature type="domain" description="Phage tail collar" evidence="1">
    <location>
        <begin position="7"/>
        <end position="62"/>
    </location>
</feature>
<dbReference type="InterPro" id="IPR011083">
    <property type="entry name" value="Phage_tail_collar_dom"/>
</dbReference>
<gene>
    <name evidence="2" type="ORF">GCM10022210_47690</name>
</gene>
<sequence length="177" mass="18374">MDPYIAEIRMFAGTYAPQGWATCDGQIMSIAQNNALFALIGTTYGGDGVQTFALPDLRSRAPIHAGQGRGLSSYVQGQTGGSESVNLSQQQLPAHSHLVNGVSTAANQSTPGGFFPALSNDPAAGTLINSYSDAKPDQQMNATTISLTGGNQPVATLSPVLAVTFIIALNGIWPPRP</sequence>
<dbReference type="RefSeq" id="WP_259087133.1">
    <property type="nucleotide sequence ID" value="NZ_BAAAZC010000031.1"/>
</dbReference>
<dbReference type="EMBL" id="BAAAZC010000031">
    <property type="protein sequence ID" value="GAA3989017.1"/>
    <property type="molecule type" value="Genomic_DNA"/>
</dbReference>